<proteinExistence type="predicted"/>
<dbReference type="AlphaFoldDB" id="A0A7J9KAD2"/>
<dbReference type="EMBL" id="JABFAE010000013">
    <property type="protein sequence ID" value="MBA0843422.1"/>
    <property type="molecule type" value="Genomic_DNA"/>
</dbReference>
<dbReference type="Proteomes" id="UP000593575">
    <property type="component" value="Unassembled WGS sequence"/>
</dbReference>
<organism evidence="2 3">
    <name type="scientific">Gossypium armourianum</name>
    <dbReference type="NCBI Taxonomy" id="34283"/>
    <lineage>
        <taxon>Eukaryota</taxon>
        <taxon>Viridiplantae</taxon>
        <taxon>Streptophyta</taxon>
        <taxon>Embryophyta</taxon>
        <taxon>Tracheophyta</taxon>
        <taxon>Spermatophyta</taxon>
        <taxon>Magnoliopsida</taxon>
        <taxon>eudicotyledons</taxon>
        <taxon>Gunneridae</taxon>
        <taxon>Pentapetalae</taxon>
        <taxon>rosids</taxon>
        <taxon>malvids</taxon>
        <taxon>Malvales</taxon>
        <taxon>Malvaceae</taxon>
        <taxon>Malvoideae</taxon>
        <taxon>Gossypium</taxon>
    </lineage>
</organism>
<accession>A0A7J9KAD2</accession>
<name>A0A7J9KAD2_9ROSI</name>
<evidence type="ECO:0000313" key="3">
    <source>
        <dbReference type="Proteomes" id="UP000593575"/>
    </source>
</evidence>
<protein>
    <submittedName>
        <fullName evidence="2">Uncharacterized protein</fullName>
    </submittedName>
</protein>
<sequence length="136" mass="15278">MEKELEGLNIDDGEEEEANMLPINPVLQKSALKNDENPKLVLLIYSAFWVQDDLPPGFFSKAVAKQLDKFVGFNLEGYHNIDFSNQSGSSSSMDQINMDHDVEDDPLVNVDEKKKPRTEEMVPNVSNFIDSFGALV</sequence>
<evidence type="ECO:0000256" key="1">
    <source>
        <dbReference type="SAM" id="MobiDB-lite"/>
    </source>
</evidence>
<feature type="region of interest" description="Disordered" evidence="1">
    <location>
        <begin position="84"/>
        <end position="108"/>
    </location>
</feature>
<evidence type="ECO:0000313" key="2">
    <source>
        <dbReference type="EMBL" id="MBA0843422.1"/>
    </source>
</evidence>
<reference evidence="2 3" key="1">
    <citation type="journal article" date="2019" name="Genome Biol. Evol.">
        <title>Insights into the evolution of the New World diploid cottons (Gossypium, subgenus Houzingenia) based on genome sequencing.</title>
        <authorList>
            <person name="Grover C.E."/>
            <person name="Arick M.A. 2nd"/>
            <person name="Thrash A."/>
            <person name="Conover J.L."/>
            <person name="Sanders W.S."/>
            <person name="Peterson D.G."/>
            <person name="Frelichowski J.E."/>
            <person name="Scheffler J.A."/>
            <person name="Scheffler B.E."/>
            <person name="Wendel J.F."/>
        </authorList>
    </citation>
    <scope>NUCLEOTIDE SEQUENCE [LARGE SCALE GENOMIC DNA]</scope>
    <source>
        <strain evidence="2">6</strain>
        <tissue evidence="2">Leaf</tissue>
    </source>
</reference>
<keyword evidence="3" id="KW-1185">Reference proteome</keyword>
<gene>
    <name evidence="2" type="ORF">Goarm_000614</name>
</gene>
<comment type="caution">
    <text evidence="2">The sequence shown here is derived from an EMBL/GenBank/DDBJ whole genome shotgun (WGS) entry which is preliminary data.</text>
</comment>